<keyword evidence="1" id="KW-0812">Transmembrane</keyword>
<evidence type="ECO:0000313" key="3">
    <source>
        <dbReference type="Proteomes" id="UP000519573"/>
    </source>
</evidence>
<dbReference type="AlphaFoldDB" id="A0A7X0Z2S4"/>
<dbReference type="EMBL" id="JAARYH010000011">
    <property type="protein sequence ID" value="MBC2168153.1"/>
    <property type="molecule type" value="Genomic_DNA"/>
</dbReference>
<keyword evidence="1" id="KW-0472">Membrane</keyword>
<evidence type="ECO:0000256" key="1">
    <source>
        <dbReference type="SAM" id="Phobius"/>
    </source>
</evidence>
<accession>A0A7X0Z2S4</accession>
<organism evidence="2 3">
    <name type="scientific">Listeria booriae</name>
    <dbReference type="NCBI Taxonomy" id="1552123"/>
    <lineage>
        <taxon>Bacteria</taxon>
        <taxon>Bacillati</taxon>
        <taxon>Bacillota</taxon>
        <taxon>Bacilli</taxon>
        <taxon>Bacillales</taxon>
        <taxon>Listeriaceae</taxon>
        <taxon>Listeria</taxon>
    </lineage>
</organism>
<comment type="caution">
    <text evidence="2">The sequence shown here is derived from an EMBL/GenBank/DDBJ whole genome shotgun (WGS) entry which is preliminary data.</text>
</comment>
<protein>
    <submittedName>
        <fullName evidence="2">Uncharacterized protein</fullName>
    </submittedName>
</protein>
<gene>
    <name evidence="2" type="ORF">HCB26_16370</name>
</gene>
<evidence type="ECO:0000313" key="2">
    <source>
        <dbReference type="EMBL" id="MBC2168153.1"/>
    </source>
</evidence>
<proteinExistence type="predicted"/>
<name>A0A7X0Z2S4_9LIST</name>
<reference evidence="2 3" key="1">
    <citation type="submission" date="2020-03" db="EMBL/GenBank/DDBJ databases">
        <title>Soil Listeria distribution.</title>
        <authorList>
            <person name="Liao J."/>
            <person name="Wiedmann M."/>
        </authorList>
    </citation>
    <scope>NUCLEOTIDE SEQUENCE [LARGE SCALE GENOMIC DNA]</scope>
    <source>
        <strain evidence="2 3">FSL L7-0245</strain>
    </source>
</reference>
<dbReference type="Proteomes" id="UP000519573">
    <property type="component" value="Unassembled WGS sequence"/>
</dbReference>
<feature type="transmembrane region" description="Helical" evidence="1">
    <location>
        <begin position="53"/>
        <end position="75"/>
    </location>
</feature>
<keyword evidence="1" id="KW-1133">Transmembrane helix</keyword>
<dbReference type="RefSeq" id="WP_185573770.1">
    <property type="nucleotide sequence ID" value="NZ_JAARYH010000011.1"/>
</dbReference>
<sequence>MKFGFSMDKLEAFKLDFKFLLVFVLLVLVSLAKLTSGNDVIVVLMNVLATSAPIASFLIVCFFDLVNFITPFLALL</sequence>